<evidence type="ECO:0000313" key="1">
    <source>
        <dbReference type="EMBL" id="CAF1182277.1"/>
    </source>
</evidence>
<evidence type="ECO:0000313" key="3">
    <source>
        <dbReference type="Proteomes" id="UP000677228"/>
    </source>
</evidence>
<sequence length="362" mass="39587">GSVGHSLLKKDRNTGMLDRPQYIATSLYEMLTGRLKVVDPIVGFMRVQVVGTTYLYTIRIYFDQITTTRFEACYYKIDTDKECLTAWQSLQNAYQSCNISLAIPPKTRDLQRLGVLITCLPNTISNVSQIINQTTVNTTTTNVTDWWNPLALTLNDIHHGYLADVTSVSSLSLIQLIVTLLETIVNITEIINRTTIIVLIPLELENLTTVRSTVMTSSEISETSEEEQSTTAQVIETTSRSLIHATTEVDQATTAFSSITSESLFNLTGVFGDTTAGPLTMNAELISSASLEIIPTALSPIIDDGLLYSSATQQEMSVAPETFEMISLSSTSAYLLTSSRVSEQSSASVSSLASLLDEETTS</sequence>
<name>A0A8S2EJY0_9BILA</name>
<evidence type="ECO:0000313" key="2">
    <source>
        <dbReference type="EMBL" id="CAF3993558.1"/>
    </source>
</evidence>
<dbReference type="EMBL" id="CAJOBA010034862">
    <property type="protein sequence ID" value="CAF3993558.1"/>
    <property type="molecule type" value="Genomic_DNA"/>
</dbReference>
<reference evidence="1" key="1">
    <citation type="submission" date="2021-02" db="EMBL/GenBank/DDBJ databases">
        <authorList>
            <person name="Nowell W R."/>
        </authorList>
    </citation>
    <scope>NUCLEOTIDE SEQUENCE</scope>
</reference>
<dbReference type="EMBL" id="CAJNOK010013332">
    <property type="protein sequence ID" value="CAF1182277.1"/>
    <property type="molecule type" value="Genomic_DNA"/>
</dbReference>
<dbReference type="AlphaFoldDB" id="A0A8S2EJY0"/>
<gene>
    <name evidence="1" type="ORF">OVA965_LOCUS23123</name>
    <name evidence="2" type="ORF">TMI583_LOCUS23840</name>
</gene>
<organism evidence="1 3">
    <name type="scientific">Didymodactylos carnosus</name>
    <dbReference type="NCBI Taxonomy" id="1234261"/>
    <lineage>
        <taxon>Eukaryota</taxon>
        <taxon>Metazoa</taxon>
        <taxon>Spiralia</taxon>
        <taxon>Gnathifera</taxon>
        <taxon>Rotifera</taxon>
        <taxon>Eurotatoria</taxon>
        <taxon>Bdelloidea</taxon>
        <taxon>Philodinida</taxon>
        <taxon>Philodinidae</taxon>
        <taxon>Didymodactylos</taxon>
    </lineage>
</organism>
<dbReference type="Proteomes" id="UP000682733">
    <property type="component" value="Unassembled WGS sequence"/>
</dbReference>
<dbReference type="Proteomes" id="UP000677228">
    <property type="component" value="Unassembled WGS sequence"/>
</dbReference>
<comment type="caution">
    <text evidence="1">The sequence shown here is derived from an EMBL/GenBank/DDBJ whole genome shotgun (WGS) entry which is preliminary data.</text>
</comment>
<accession>A0A8S2EJY0</accession>
<protein>
    <submittedName>
        <fullName evidence="1">Uncharacterized protein</fullName>
    </submittedName>
</protein>
<feature type="non-terminal residue" evidence="1">
    <location>
        <position position="1"/>
    </location>
</feature>
<proteinExistence type="predicted"/>